<dbReference type="Proteomes" id="UP000276309">
    <property type="component" value="Chromosome"/>
</dbReference>
<keyword evidence="3" id="KW-1185">Reference proteome</keyword>
<proteinExistence type="predicted"/>
<feature type="domain" description="Helix-turn-helix" evidence="1">
    <location>
        <begin position="6"/>
        <end position="54"/>
    </location>
</feature>
<dbReference type="RefSeq" id="WP_121850077.1">
    <property type="nucleotide sequence ID" value="NZ_CP032050.1"/>
</dbReference>
<keyword evidence="2" id="KW-0238">DNA-binding</keyword>
<dbReference type="GO" id="GO:0003677">
    <property type="term" value="F:DNA binding"/>
    <property type="evidence" value="ECO:0007669"/>
    <property type="project" value="UniProtKB-KW"/>
</dbReference>
<protein>
    <submittedName>
        <fullName evidence="2">DNA-binding protein</fullName>
    </submittedName>
</protein>
<evidence type="ECO:0000313" key="2">
    <source>
        <dbReference type="EMBL" id="AYN69070.1"/>
    </source>
</evidence>
<dbReference type="InterPro" id="IPR041657">
    <property type="entry name" value="HTH_17"/>
</dbReference>
<dbReference type="OrthoDB" id="597977at2"/>
<accession>A0A3G2L9Z9</accession>
<dbReference type="Pfam" id="PF12728">
    <property type="entry name" value="HTH_17"/>
    <property type="match status" value="1"/>
</dbReference>
<dbReference type="KEGG" id="emar:D1013_17640"/>
<evidence type="ECO:0000313" key="3">
    <source>
        <dbReference type="Proteomes" id="UP000276309"/>
    </source>
</evidence>
<organism evidence="2 3">
    <name type="scientific">Euzebyella marina</name>
    <dbReference type="NCBI Taxonomy" id="1761453"/>
    <lineage>
        <taxon>Bacteria</taxon>
        <taxon>Pseudomonadati</taxon>
        <taxon>Bacteroidota</taxon>
        <taxon>Flavobacteriia</taxon>
        <taxon>Flavobacteriales</taxon>
        <taxon>Flavobacteriaceae</taxon>
        <taxon>Euzebyella</taxon>
    </lineage>
</organism>
<gene>
    <name evidence="2" type="ORF">D1013_17640</name>
</gene>
<name>A0A3G2L9Z9_9FLAO</name>
<reference evidence="2 3" key="1">
    <citation type="submission" date="2018-08" db="EMBL/GenBank/DDBJ databases">
        <title>The reduced genetic potential of extracellular carbohydrate catabolism in Euzebyella marina RN62, a Flavobacteriia bacterium isolated from the hadal water.</title>
        <authorList>
            <person name="Xue C."/>
        </authorList>
    </citation>
    <scope>NUCLEOTIDE SEQUENCE [LARGE SCALE GENOMIC DNA]</scope>
    <source>
        <strain evidence="2 3">RN62</strain>
    </source>
</reference>
<dbReference type="NCBIfam" id="TIGR01764">
    <property type="entry name" value="excise"/>
    <property type="match status" value="1"/>
</dbReference>
<dbReference type="EMBL" id="CP032050">
    <property type="protein sequence ID" value="AYN69070.1"/>
    <property type="molecule type" value="Genomic_DNA"/>
</dbReference>
<dbReference type="AlphaFoldDB" id="A0A3G2L9Z9"/>
<sequence length="80" mass="9526">MEKNILNLKEACHYTGFSKSHLYKLTHYRKIIHYKPNGKNIFFKKSDLEAYMLRGKREAKPVLDMEEKAANYILDKGFEE</sequence>
<dbReference type="InterPro" id="IPR010093">
    <property type="entry name" value="SinI_DNA-bd"/>
</dbReference>
<evidence type="ECO:0000259" key="1">
    <source>
        <dbReference type="Pfam" id="PF12728"/>
    </source>
</evidence>